<reference evidence="3" key="1">
    <citation type="submission" date="2020-10" db="EMBL/GenBank/DDBJ databases">
        <authorList>
            <person name="Roach M.J.R."/>
        </authorList>
    </citation>
    <scope>NUCLEOTIDE SEQUENCE</scope>
    <source>
        <strain evidence="3">CBS 1945</strain>
    </source>
</reference>
<accession>A0A875RUT4</accession>
<protein>
    <recommendedName>
        <fullName evidence="2">AMP-activated protein kinase glycogen-binding domain-containing protein</fullName>
    </recommendedName>
</protein>
<keyword evidence="4" id="KW-1185">Reference proteome</keyword>
<feature type="domain" description="AMP-activated protein kinase glycogen-binding" evidence="2">
    <location>
        <begin position="4"/>
        <end position="85"/>
    </location>
</feature>
<dbReference type="InterPro" id="IPR032640">
    <property type="entry name" value="AMPK1_CBM"/>
</dbReference>
<evidence type="ECO:0000256" key="1">
    <source>
        <dbReference type="ARBA" id="ARBA00038216"/>
    </source>
</evidence>
<dbReference type="PANTHER" id="PTHR10343">
    <property type="entry name" value="5'-AMP-ACTIVATED PROTEIN KINASE , BETA SUBUNIT"/>
    <property type="match status" value="1"/>
</dbReference>
<dbReference type="GO" id="GO:0031588">
    <property type="term" value="C:nucleotide-activated protein kinase complex"/>
    <property type="evidence" value="ECO:0007669"/>
    <property type="project" value="TreeGrafter"/>
</dbReference>
<dbReference type="Proteomes" id="UP000662931">
    <property type="component" value="Chromosome 2"/>
</dbReference>
<name>A0A875RUT4_EENNA</name>
<dbReference type="EMBL" id="CP064813">
    <property type="protein sequence ID" value="QPG74937.1"/>
    <property type="molecule type" value="Genomic_DNA"/>
</dbReference>
<organism evidence="3 4">
    <name type="scientific">Eeniella nana</name>
    <name type="common">Yeast</name>
    <name type="synonym">Brettanomyces nanus</name>
    <dbReference type="NCBI Taxonomy" id="13502"/>
    <lineage>
        <taxon>Eukaryota</taxon>
        <taxon>Fungi</taxon>
        <taxon>Dikarya</taxon>
        <taxon>Ascomycota</taxon>
        <taxon>Saccharomycotina</taxon>
        <taxon>Pichiomycetes</taxon>
        <taxon>Pichiales</taxon>
        <taxon>Pichiaceae</taxon>
        <taxon>Brettanomyces</taxon>
    </lineage>
</organism>
<dbReference type="RefSeq" id="XP_038778502.1">
    <property type="nucleotide sequence ID" value="XM_038922574.1"/>
</dbReference>
<dbReference type="InterPro" id="IPR050827">
    <property type="entry name" value="CRP1_MDG1_kinase"/>
</dbReference>
<dbReference type="AlphaFoldDB" id="A0A875RUT4"/>
<evidence type="ECO:0000259" key="2">
    <source>
        <dbReference type="Pfam" id="PF16561"/>
    </source>
</evidence>
<dbReference type="KEGG" id="bnn:FOA43_002275"/>
<gene>
    <name evidence="3" type="ORF">FOA43_002275</name>
</gene>
<dbReference type="GO" id="GO:0005634">
    <property type="term" value="C:nucleus"/>
    <property type="evidence" value="ECO:0007669"/>
    <property type="project" value="TreeGrafter"/>
</dbReference>
<dbReference type="GO" id="GO:0007165">
    <property type="term" value="P:signal transduction"/>
    <property type="evidence" value="ECO:0007669"/>
    <property type="project" value="TreeGrafter"/>
</dbReference>
<comment type="similarity">
    <text evidence="1">Belongs to the CRP1/MDG1 family.</text>
</comment>
<dbReference type="GO" id="GO:0005737">
    <property type="term" value="C:cytoplasm"/>
    <property type="evidence" value="ECO:0007669"/>
    <property type="project" value="TreeGrafter"/>
</dbReference>
<sequence>MSTFTFKWPKGPESVVVTGDFDNWSKLCPLVKQPDGSFESSIPLAANQEKVQFKFVVDDDKWLVSSDYEKETDKGGNVNNVLYLSNVKAASSKGSAFIPESGGLPIETNDGIVTTPVMPKDPVEPNPETEAVNQSQATAAIIKGPGIAIPKNPETVDAFKQVRNVNAKELNKKVELEEKAKEPKYVKKVVKKVKKEAPESNTVKTAPAVSKPVAKKGFLSKLKKIFD</sequence>
<dbReference type="Gene3D" id="2.60.40.10">
    <property type="entry name" value="Immunoglobulins"/>
    <property type="match status" value="1"/>
</dbReference>
<dbReference type="CDD" id="cd02859">
    <property type="entry name" value="E_set_AMPKbeta_like_N"/>
    <property type="match status" value="1"/>
</dbReference>
<dbReference type="InterPro" id="IPR014756">
    <property type="entry name" value="Ig_E-set"/>
</dbReference>
<dbReference type="OrthoDB" id="5976022at2759"/>
<dbReference type="GeneID" id="62195676"/>
<dbReference type="GO" id="GO:0019901">
    <property type="term" value="F:protein kinase binding"/>
    <property type="evidence" value="ECO:0007669"/>
    <property type="project" value="TreeGrafter"/>
</dbReference>
<proteinExistence type="inferred from homology"/>
<evidence type="ECO:0000313" key="4">
    <source>
        <dbReference type="Proteomes" id="UP000662931"/>
    </source>
</evidence>
<dbReference type="PANTHER" id="PTHR10343:SF81">
    <property type="entry name" value="CRUCIFORM DNA-RECOGNIZING PROTEIN 1-RELATED"/>
    <property type="match status" value="1"/>
</dbReference>
<evidence type="ECO:0000313" key="3">
    <source>
        <dbReference type="EMBL" id="QPG74937.1"/>
    </source>
</evidence>
<dbReference type="SUPFAM" id="SSF81296">
    <property type="entry name" value="E set domains"/>
    <property type="match status" value="1"/>
</dbReference>
<dbReference type="InterPro" id="IPR013783">
    <property type="entry name" value="Ig-like_fold"/>
</dbReference>
<dbReference type="Pfam" id="PF16561">
    <property type="entry name" value="AMPK1_CBM"/>
    <property type="match status" value="1"/>
</dbReference>